<sequence length="399" mass="45456">MSEVIDTANNINEDTNGIALMQFPKEVLSRLQPDLVLQRHLQLGLRPSNLMKFNEFRNVEEQSNDALIVNHSTASQAQDNTNSNTSGDLIVANNLLKVGNMFIKTDLSLGITAVETANIEEESFAPIWPEVTVDRGRMGAPTDEEMIASRQLYENIISGKYIKQKNLIISKIGKKHLESEEISYDMADDEENDELLLENKNKWCFVIYAKINVYSREGPIYDHVFNSLMLALQKLTFPSVYIEESSIDLQISSKKSFNKKQKQETKRTFNMKFDFDACNKLNLNSDISISSNFGVIYKDPTMAINVLDEQESNEEKEEDAMDIEKDNTDFKKEPILINDISTDIEEQAILSKVSIACNSKNYKSIKLMNGSNNEKISVQQLKQALKFSKMRYEDLKPTI</sequence>
<accession>A0A1B7TIX6</accession>
<feature type="coiled-coil region" evidence="1">
    <location>
        <begin position="306"/>
        <end position="333"/>
    </location>
</feature>
<dbReference type="SUPFAM" id="SSF54211">
    <property type="entry name" value="Ribosomal protein S5 domain 2-like"/>
    <property type="match status" value="1"/>
</dbReference>
<protein>
    <recommendedName>
        <fullName evidence="4">Ribosomal RNA-processing protein 43</fullName>
    </recommendedName>
</protein>
<dbReference type="GO" id="GO:0005730">
    <property type="term" value="C:nucleolus"/>
    <property type="evidence" value="ECO:0007669"/>
    <property type="project" value="UniProtKB-ARBA"/>
</dbReference>
<dbReference type="InterPro" id="IPR027408">
    <property type="entry name" value="PNPase/RNase_PH_dom_sf"/>
</dbReference>
<dbReference type="Gene3D" id="3.30.230.70">
    <property type="entry name" value="GHMP Kinase, N-terminal domain"/>
    <property type="match status" value="1"/>
</dbReference>
<gene>
    <name evidence="2" type="ORF">HANVADRAFT_51160</name>
</gene>
<evidence type="ECO:0000313" key="2">
    <source>
        <dbReference type="EMBL" id="OBA28689.1"/>
    </source>
</evidence>
<reference evidence="3" key="1">
    <citation type="journal article" date="2016" name="Proc. Natl. Acad. Sci. U.S.A.">
        <title>Comparative genomics of biotechnologically important yeasts.</title>
        <authorList>
            <person name="Riley R."/>
            <person name="Haridas S."/>
            <person name="Wolfe K.H."/>
            <person name="Lopes M.R."/>
            <person name="Hittinger C.T."/>
            <person name="Goeker M."/>
            <person name="Salamov A.A."/>
            <person name="Wisecaver J.H."/>
            <person name="Long T.M."/>
            <person name="Calvey C.H."/>
            <person name="Aerts A.L."/>
            <person name="Barry K.W."/>
            <person name="Choi C."/>
            <person name="Clum A."/>
            <person name="Coughlan A.Y."/>
            <person name="Deshpande S."/>
            <person name="Douglass A.P."/>
            <person name="Hanson S.J."/>
            <person name="Klenk H.-P."/>
            <person name="LaButti K.M."/>
            <person name="Lapidus A."/>
            <person name="Lindquist E.A."/>
            <person name="Lipzen A.M."/>
            <person name="Meier-Kolthoff J.P."/>
            <person name="Ohm R.A."/>
            <person name="Otillar R.P."/>
            <person name="Pangilinan J.L."/>
            <person name="Peng Y."/>
            <person name="Rokas A."/>
            <person name="Rosa C.A."/>
            <person name="Scheuner C."/>
            <person name="Sibirny A.A."/>
            <person name="Slot J.C."/>
            <person name="Stielow J.B."/>
            <person name="Sun H."/>
            <person name="Kurtzman C.P."/>
            <person name="Blackwell M."/>
            <person name="Grigoriev I.V."/>
            <person name="Jeffries T.W."/>
        </authorList>
    </citation>
    <scope>NUCLEOTIDE SEQUENCE [LARGE SCALE GENOMIC DNA]</scope>
    <source>
        <strain evidence="3">NRRL Y-1626</strain>
    </source>
</reference>
<dbReference type="EMBL" id="LXPE01000002">
    <property type="protein sequence ID" value="OBA28689.1"/>
    <property type="molecule type" value="Genomic_DNA"/>
</dbReference>
<name>A0A1B7TIX6_9ASCO</name>
<dbReference type="GO" id="GO:0000467">
    <property type="term" value="P:exonucleolytic trimming to generate mature 3'-end of 5.8S rRNA from tricistronic rRNA transcript (SSU-rRNA, 5.8S rRNA, LSU-rRNA)"/>
    <property type="evidence" value="ECO:0007669"/>
    <property type="project" value="UniProtKB-ARBA"/>
</dbReference>
<keyword evidence="3" id="KW-1185">Reference proteome</keyword>
<dbReference type="GO" id="GO:0071038">
    <property type="term" value="P:TRAMP-dependent tRNA surveillance pathway"/>
    <property type="evidence" value="ECO:0007669"/>
    <property type="project" value="UniProtKB-ARBA"/>
</dbReference>
<dbReference type="AlphaFoldDB" id="A0A1B7TIX6"/>
<dbReference type="GO" id="GO:0000176">
    <property type="term" value="C:nuclear exosome (RNase complex)"/>
    <property type="evidence" value="ECO:0007669"/>
    <property type="project" value="UniProtKB-ARBA"/>
</dbReference>
<evidence type="ECO:0000313" key="3">
    <source>
        <dbReference type="Proteomes" id="UP000092321"/>
    </source>
</evidence>
<dbReference type="InterPro" id="IPR020568">
    <property type="entry name" value="Ribosomal_Su5_D2-typ_SF"/>
</dbReference>
<evidence type="ECO:0000256" key="1">
    <source>
        <dbReference type="SAM" id="Coils"/>
    </source>
</evidence>
<evidence type="ECO:0008006" key="4">
    <source>
        <dbReference type="Google" id="ProtNLM"/>
    </source>
</evidence>
<comment type="caution">
    <text evidence="2">The sequence shown here is derived from an EMBL/GenBank/DDBJ whole genome shotgun (WGS) entry which is preliminary data.</text>
</comment>
<dbReference type="Proteomes" id="UP000092321">
    <property type="component" value="Unassembled WGS sequence"/>
</dbReference>
<dbReference type="GO" id="GO:0000177">
    <property type="term" value="C:cytoplasmic exosome (RNase complex)"/>
    <property type="evidence" value="ECO:0007669"/>
    <property type="project" value="UniProtKB-ARBA"/>
</dbReference>
<organism evidence="2 3">
    <name type="scientific">Hanseniaspora valbyensis NRRL Y-1626</name>
    <dbReference type="NCBI Taxonomy" id="766949"/>
    <lineage>
        <taxon>Eukaryota</taxon>
        <taxon>Fungi</taxon>
        <taxon>Dikarya</taxon>
        <taxon>Ascomycota</taxon>
        <taxon>Saccharomycotina</taxon>
        <taxon>Saccharomycetes</taxon>
        <taxon>Saccharomycodales</taxon>
        <taxon>Saccharomycodaceae</taxon>
        <taxon>Hanseniaspora</taxon>
    </lineage>
</organism>
<keyword evidence="1" id="KW-0175">Coiled coil</keyword>
<dbReference type="OrthoDB" id="45882at2759"/>
<proteinExistence type="predicted"/>